<dbReference type="InterPro" id="IPR058625">
    <property type="entry name" value="MdtA-like_BSH"/>
</dbReference>
<dbReference type="PANTHER" id="PTHR30158">
    <property type="entry name" value="ACRA/E-RELATED COMPONENT OF DRUG EFFLUX TRANSPORTER"/>
    <property type="match status" value="1"/>
</dbReference>
<dbReference type="Gene3D" id="2.40.420.20">
    <property type="match status" value="1"/>
</dbReference>
<feature type="domain" description="Multidrug resistance protein MdtA-like alpha-helical hairpin" evidence="4">
    <location>
        <begin position="100"/>
        <end position="169"/>
    </location>
</feature>
<evidence type="ECO:0000256" key="1">
    <source>
        <dbReference type="ARBA" id="ARBA00004519"/>
    </source>
</evidence>
<dbReference type="InterPro" id="IPR006143">
    <property type="entry name" value="RND_pump_MFP"/>
</dbReference>
<evidence type="ECO:0000259" key="4">
    <source>
        <dbReference type="Pfam" id="PF25876"/>
    </source>
</evidence>
<dbReference type="GO" id="GO:0022857">
    <property type="term" value="F:transmembrane transporter activity"/>
    <property type="evidence" value="ECO:0007669"/>
    <property type="project" value="InterPro"/>
</dbReference>
<dbReference type="SUPFAM" id="SSF111369">
    <property type="entry name" value="HlyD-like secretion proteins"/>
    <property type="match status" value="1"/>
</dbReference>
<dbReference type="FunFam" id="2.40.420.20:FF:000001">
    <property type="entry name" value="Efflux RND transporter periplasmic adaptor subunit"/>
    <property type="match status" value="1"/>
</dbReference>
<dbReference type="eggNOG" id="COG0845">
    <property type="taxonomic scope" value="Bacteria"/>
</dbReference>
<evidence type="ECO:0000259" key="7">
    <source>
        <dbReference type="Pfam" id="PF25967"/>
    </source>
</evidence>
<dbReference type="GO" id="GO:0046677">
    <property type="term" value="P:response to antibiotic"/>
    <property type="evidence" value="ECO:0007669"/>
    <property type="project" value="TreeGrafter"/>
</dbReference>
<dbReference type="Gene3D" id="2.40.50.100">
    <property type="match status" value="1"/>
</dbReference>
<comment type="similarity">
    <text evidence="2">Belongs to the membrane fusion protein (MFP) (TC 8.A.1) family.</text>
</comment>
<dbReference type="STRING" id="493475.GARC_0602"/>
<dbReference type="GO" id="GO:0015721">
    <property type="term" value="P:bile acid and bile salt transport"/>
    <property type="evidence" value="ECO:0007669"/>
    <property type="project" value="TreeGrafter"/>
</dbReference>
<feature type="domain" description="Multidrug resistance protein MdtA-like beta-barrel" evidence="6">
    <location>
        <begin position="206"/>
        <end position="291"/>
    </location>
</feature>
<evidence type="ECO:0000256" key="3">
    <source>
        <dbReference type="SAM" id="SignalP"/>
    </source>
</evidence>
<dbReference type="InterPro" id="IPR058627">
    <property type="entry name" value="MdtA-like_C"/>
</dbReference>
<evidence type="ECO:0000313" key="9">
    <source>
        <dbReference type="Proteomes" id="UP000006327"/>
    </source>
</evidence>
<evidence type="ECO:0000259" key="6">
    <source>
        <dbReference type="Pfam" id="PF25944"/>
    </source>
</evidence>
<feature type="chain" id="PRO_5003897569" evidence="3">
    <location>
        <begin position="26"/>
        <end position="396"/>
    </location>
</feature>
<accession>K6YLR8</accession>
<dbReference type="RefSeq" id="WP_007616503.1">
    <property type="nucleotide sequence ID" value="NZ_BAEO01000008.1"/>
</dbReference>
<dbReference type="Pfam" id="PF25876">
    <property type="entry name" value="HH_MFP_RND"/>
    <property type="match status" value="1"/>
</dbReference>
<dbReference type="EMBL" id="BAEO01000008">
    <property type="protein sequence ID" value="GAC17583.1"/>
    <property type="molecule type" value="Genomic_DNA"/>
</dbReference>
<evidence type="ECO:0000256" key="2">
    <source>
        <dbReference type="ARBA" id="ARBA00009477"/>
    </source>
</evidence>
<proteinExistence type="inferred from homology"/>
<feature type="domain" description="Multidrug resistance protein MdtA-like barrel-sandwich hybrid" evidence="5">
    <location>
        <begin position="59"/>
        <end position="201"/>
    </location>
</feature>
<sequence>MKSSICIGGLLLTAALLSACQQDSAPMQSAPVPAISYITVATAEHNIDTKMQGRVVASRSAEVRPQVGGIVLQRVFEEGSTVEQGQLLYQIDPATYQSAYNEAKASLNSAKASLETAQLKSERYANLLKFEGVSQQDADDAHATYLEAKADIEKYQAALATASINLEFTKVTAPISGHIGISKVTVGALVSAGQSTALATIRTLDPIYVDMTKSSKELLKLRKMMNESGITQGTTDVSLTLEDGSEYGSVGQLKMQEVSVDPSTGSVTLRAEFPNPDGILLPGMFARTRVNDAVDKNAILVPQQGVYHAATGEAYAYVIDDKNLVEKRILETTNAVDNKWLIASGLSVNDKLLVEGSSKVRPGSEVKPIEVKMDTNGSMVTLTEPTKDTSAMQGGV</sequence>
<dbReference type="InterPro" id="IPR058624">
    <property type="entry name" value="MdtA-like_HH"/>
</dbReference>
<gene>
    <name evidence="8" type="primary">mdtE</name>
    <name evidence="8" type="ORF">GARC_0602</name>
</gene>
<dbReference type="InterPro" id="IPR058626">
    <property type="entry name" value="MdtA-like_b-barrel"/>
</dbReference>
<feature type="domain" description="Multidrug resistance protein MdtA-like C-terminal permuted SH3" evidence="7">
    <location>
        <begin position="297"/>
        <end position="357"/>
    </location>
</feature>
<dbReference type="Gene3D" id="2.40.30.170">
    <property type="match status" value="1"/>
</dbReference>
<dbReference type="GO" id="GO:0005886">
    <property type="term" value="C:plasma membrane"/>
    <property type="evidence" value="ECO:0007669"/>
    <property type="project" value="UniProtKB-SubCell"/>
</dbReference>
<dbReference type="PROSITE" id="PS51257">
    <property type="entry name" value="PROKAR_LIPOPROTEIN"/>
    <property type="match status" value="1"/>
</dbReference>
<feature type="signal peptide" evidence="3">
    <location>
        <begin position="1"/>
        <end position="25"/>
    </location>
</feature>
<evidence type="ECO:0000259" key="5">
    <source>
        <dbReference type="Pfam" id="PF25917"/>
    </source>
</evidence>
<dbReference type="Pfam" id="PF25917">
    <property type="entry name" value="BSH_RND"/>
    <property type="match status" value="1"/>
</dbReference>
<dbReference type="Proteomes" id="UP000006327">
    <property type="component" value="Unassembled WGS sequence"/>
</dbReference>
<dbReference type="Pfam" id="PF25944">
    <property type="entry name" value="Beta-barrel_RND"/>
    <property type="match status" value="1"/>
</dbReference>
<dbReference type="Pfam" id="PF25967">
    <property type="entry name" value="RND-MFP_C"/>
    <property type="match status" value="1"/>
</dbReference>
<evidence type="ECO:0000313" key="8">
    <source>
        <dbReference type="EMBL" id="GAC17583.1"/>
    </source>
</evidence>
<comment type="subcellular location">
    <subcellularLocation>
        <location evidence="1">Cell inner membrane</location>
        <topology evidence="1">Lipid-anchor</topology>
    </subcellularLocation>
</comment>
<keyword evidence="3" id="KW-0732">Signal</keyword>
<name>K6YLR8_9ALTE</name>
<organism evidence="8 9">
    <name type="scientific">Paraglaciecola arctica BSs20135</name>
    <dbReference type="NCBI Taxonomy" id="493475"/>
    <lineage>
        <taxon>Bacteria</taxon>
        <taxon>Pseudomonadati</taxon>
        <taxon>Pseudomonadota</taxon>
        <taxon>Gammaproteobacteria</taxon>
        <taxon>Alteromonadales</taxon>
        <taxon>Alteromonadaceae</taxon>
        <taxon>Paraglaciecola</taxon>
    </lineage>
</organism>
<comment type="caution">
    <text evidence="8">The sequence shown here is derived from an EMBL/GenBank/DDBJ whole genome shotgun (WGS) entry which is preliminary data.</text>
</comment>
<keyword evidence="9" id="KW-1185">Reference proteome</keyword>
<protein>
    <submittedName>
        <fullName evidence="8">Multidrug resistance protein mdtE</fullName>
    </submittedName>
</protein>
<reference evidence="8 9" key="1">
    <citation type="journal article" date="2017" name="Antonie Van Leeuwenhoek">
        <title>Rhizobium rhizosphaerae sp. nov., a novel species isolated from rice rhizosphere.</title>
        <authorList>
            <person name="Zhao J.J."/>
            <person name="Zhang J."/>
            <person name="Zhang R.J."/>
            <person name="Zhang C.W."/>
            <person name="Yin H.Q."/>
            <person name="Zhang X.X."/>
        </authorList>
    </citation>
    <scope>NUCLEOTIDE SEQUENCE [LARGE SCALE GENOMIC DNA]</scope>
    <source>
        <strain evidence="8 9">BSs20135</strain>
    </source>
</reference>
<dbReference type="PANTHER" id="PTHR30158:SF3">
    <property type="entry name" value="MULTIDRUG EFFLUX PUMP SUBUNIT ACRA-RELATED"/>
    <property type="match status" value="1"/>
</dbReference>
<dbReference type="NCBIfam" id="TIGR01730">
    <property type="entry name" value="RND_mfp"/>
    <property type="match status" value="1"/>
</dbReference>
<dbReference type="AlphaFoldDB" id="K6YLR8"/>
<dbReference type="Gene3D" id="1.10.287.470">
    <property type="entry name" value="Helix hairpin bin"/>
    <property type="match status" value="1"/>
</dbReference>
<dbReference type="OrthoDB" id="9800613at2"/>